<dbReference type="InterPro" id="IPR044926">
    <property type="entry name" value="RGS_subdomain_2"/>
</dbReference>
<dbReference type="InterPro" id="IPR016137">
    <property type="entry name" value="RGS"/>
</dbReference>
<organism evidence="4 5">
    <name type="scientific">Cnephaeus nilssonii</name>
    <name type="common">Northern bat</name>
    <name type="synonym">Eptesicus nilssonii</name>
    <dbReference type="NCBI Taxonomy" id="3371016"/>
    <lineage>
        <taxon>Eukaryota</taxon>
        <taxon>Metazoa</taxon>
        <taxon>Chordata</taxon>
        <taxon>Craniata</taxon>
        <taxon>Vertebrata</taxon>
        <taxon>Euteleostomi</taxon>
        <taxon>Mammalia</taxon>
        <taxon>Eutheria</taxon>
        <taxon>Laurasiatheria</taxon>
        <taxon>Chiroptera</taxon>
        <taxon>Yangochiroptera</taxon>
        <taxon>Vespertilionidae</taxon>
        <taxon>Cnephaeus</taxon>
    </lineage>
</organism>
<dbReference type="PANTHER" id="PTHR10845">
    <property type="entry name" value="REGULATOR OF G PROTEIN SIGNALING"/>
    <property type="match status" value="1"/>
</dbReference>
<feature type="region of interest" description="Disordered" evidence="2">
    <location>
        <begin position="176"/>
        <end position="198"/>
    </location>
</feature>
<protein>
    <recommendedName>
        <fullName evidence="3">RGS domain-containing protein</fullName>
    </recommendedName>
</protein>
<accession>A0AA40LF49</accession>
<evidence type="ECO:0000256" key="2">
    <source>
        <dbReference type="SAM" id="MobiDB-lite"/>
    </source>
</evidence>
<feature type="region of interest" description="Disordered" evidence="2">
    <location>
        <begin position="1"/>
        <end position="35"/>
    </location>
</feature>
<dbReference type="Pfam" id="PF00615">
    <property type="entry name" value="RGS"/>
    <property type="match status" value="1"/>
</dbReference>
<dbReference type="Gene3D" id="1.10.167.10">
    <property type="entry name" value="Regulator of G-protein Signalling 4, domain 2"/>
    <property type="match status" value="1"/>
</dbReference>
<feature type="compositionally biased region" description="Basic and acidic residues" evidence="2">
    <location>
        <begin position="177"/>
        <end position="188"/>
    </location>
</feature>
<evidence type="ECO:0000256" key="1">
    <source>
        <dbReference type="ARBA" id="ARBA00022700"/>
    </source>
</evidence>
<evidence type="ECO:0000259" key="3">
    <source>
        <dbReference type="PROSITE" id="PS50132"/>
    </source>
</evidence>
<dbReference type="AlphaFoldDB" id="A0AA40LF49"/>
<gene>
    <name evidence="4" type="ORF">QTO34_011711</name>
</gene>
<dbReference type="PRINTS" id="PR01301">
    <property type="entry name" value="RGSPROTEIN"/>
</dbReference>
<dbReference type="InterPro" id="IPR036305">
    <property type="entry name" value="RGS_sf"/>
</dbReference>
<evidence type="ECO:0000313" key="4">
    <source>
        <dbReference type="EMBL" id="KAK1329519.1"/>
    </source>
</evidence>
<evidence type="ECO:0000313" key="5">
    <source>
        <dbReference type="Proteomes" id="UP001177744"/>
    </source>
</evidence>
<sequence length="198" mass="22177">MRSPSVQRKRHEAPAGALLQKSDSWEHGSSHSRRDKLVVCPRVSQEEVKKWAESLENLISHECERAGGVQGVPAVGAQRGEHRVLAPLRGVQANRPPSQLRPKAMEVYAEFISAQAAREVNLDSGTREQTRRNLLAPTATCFDEAQRKIFHLMEKDSYRRFLKSRFYLELADPAGRVSEKQKGAKRPADCPSPAPRCA</sequence>
<dbReference type="PANTHER" id="PTHR10845:SF184">
    <property type="entry name" value="REGULATOR OF G-PROTEIN SIGNALING 4"/>
    <property type="match status" value="1"/>
</dbReference>
<dbReference type="EMBL" id="JAULJE010000022">
    <property type="protein sequence ID" value="KAK1329519.1"/>
    <property type="molecule type" value="Genomic_DNA"/>
</dbReference>
<feature type="domain" description="RGS" evidence="3">
    <location>
        <begin position="103"/>
        <end position="171"/>
    </location>
</feature>
<dbReference type="GO" id="GO:0009968">
    <property type="term" value="P:negative regulation of signal transduction"/>
    <property type="evidence" value="ECO:0007669"/>
    <property type="project" value="UniProtKB-KW"/>
</dbReference>
<keyword evidence="5" id="KW-1185">Reference proteome</keyword>
<comment type="caution">
    <text evidence="4">The sequence shown here is derived from an EMBL/GenBank/DDBJ whole genome shotgun (WGS) entry which is preliminary data.</text>
</comment>
<dbReference type="SMART" id="SM00315">
    <property type="entry name" value="RGS"/>
    <property type="match status" value="1"/>
</dbReference>
<dbReference type="SUPFAM" id="SSF48097">
    <property type="entry name" value="Regulator of G-protein signaling, RGS"/>
    <property type="match status" value="1"/>
</dbReference>
<dbReference type="Gene3D" id="1.10.196.10">
    <property type="match status" value="1"/>
</dbReference>
<keyword evidence="1" id="KW-0734">Signal transduction inhibitor</keyword>
<reference evidence="4" key="1">
    <citation type="submission" date="2023-06" db="EMBL/GenBank/DDBJ databases">
        <title>Reference genome for the Northern bat (Eptesicus nilssonii), a most northern bat species.</title>
        <authorList>
            <person name="Laine V.N."/>
            <person name="Pulliainen A.T."/>
            <person name="Lilley T.M."/>
        </authorList>
    </citation>
    <scope>NUCLEOTIDE SEQUENCE</scope>
    <source>
        <strain evidence="4">BLF_Eptnil</strain>
        <tissue evidence="4">Kidney</tissue>
    </source>
</reference>
<name>A0AA40LF49_CNENI</name>
<proteinExistence type="predicted"/>
<dbReference type="Proteomes" id="UP001177744">
    <property type="component" value="Unassembled WGS sequence"/>
</dbReference>
<dbReference type="PROSITE" id="PS50132">
    <property type="entry name" value="RGS"/>
    <property type="match status" value="1"/>
</dbReference>
<dbReference type="InterPro" id="IPR024066">
    <property type="entry name" value="RGS_subdom1/3"/>
</dbReference>
<dbReference type="FunFam" id="1.10.167.10:FF:000001">
    <property type="entry name" value="Putative regulator of g-protein signaling 12"/>
    <property type="match status" value="1"/>
</dbReference>